<evidence type="ECO:0008006" key="7">
    <source>
        <dbReference type="Google" id="ProtNLM"/>
    </source>
</evidence>
<evidence type="ECO:0000313" key="5">
    <source>
        <dbReference type="Proteomes" id="UP000039324"/>
    </source>
</evidence>
<feature type="transmembrane region" description="Helical" evidence="1">
    <location>
        <begin position="380"/>
        <end position="404"/>
    </location>
</feature>
<dbReference type="Proteomes" id="UP000039324">
    <property type="component" value="Unassembled WGS sequence"/>
</dbReference>
<proteinExistence type="predicted"/>
<feature type="transmembrane region" description="Helical" evidence="1">
    <location>
        <begin position="350"/>
        <end position="374"/>
    </location>
</feature>
<evidence type="ECO:0000313" key="3">
    <source>
        <dbReference type="EMBL" id="CEO99770.1"/>
    </source>
</evidence>
<keyword evidence="4" id="KW-0496">Mitochondrion</keyword>
<sequence length="407" mass="44074">MLHDRIRRWVCAMAGVALVAVAARAEVVVPGVLSCPAHHYYYATRTFNEADLPLYIANPPYCRFPGKAHGHAVLVPAGTCSPLALAEACAHVGCRAVITETRNDDPYGPISTWTFWMADKPFADVPILTINAECGRRLRAVKKARVTVTDATVNTYGALLKSDVVFAGCLFVMAFALANTLLATQKLVQLSTFVGVRQVNNTTIVVLSMAVLTSVLVVVLFINYAFFRDQGLPTYCDRLFLSLPVIGLSAMTFAVMHALWKALMNANMRRHRFTKHVSLASTFTGTVAICVAAAFVSAFEPRLLSHRVLLGMFTVVQIPGAVGLVLFGRDVHAGMKSLSGTVDPANLKRFFAIINGCCAVAALEIVMCAVPIAMTYVSTTAIVVCRFVQAFIINTLVLLQMMVIQGP</sequence>
<geneLocation type="mitochondrion" evidence="4"/>
<dbReference type="Proteomes" id="UP000290189">
    <property type="component" value="Unassembled WGS sequence"/>
</dbReference>
<dbReference type="AlphaFoldDB" id="A0A0G4IWT8"/>
<feature type="signal peptide" evidence="2">
    <location>
        <begin position="1"/>
        <end position="25"/>
    </location>
</feature>
<organism evidence="3 5">
    <name type="scientific">Plasmodiophora brassicae</name>
    <name type="common">Clubroot disease agent</name>
    <dbReference type="NCBI Taxonomy" id="37360"/>
    <lineage>
        <taxon>Eukaryota</taxon>
        <taxon>Sar</taxon>
        <taxon>Rhizaria</taxon>
        <taxon>Endomyxa</taxon>
        <taxon>Phytomyxea</taxon>
        <taxon>Plasmodiophorida</taxon>
        <taxon>Plasmodiophoridae</taxon>
        <taxon>Plasmodiophora</taxon>
    </lineage>
</organism>
<keyword evidence="2" id="KW-0732">Signal</keyword>
<reference evidence="3 5" key="1">
    <citation type="submission" date="2015-02" db="EMBL/GenBank/DDBJ databases">
        <authorList>
            <person name="Chooi Y.-H."/>
        </authorList>
    </citation>
    <scope>NUCLEOTIDE SEQUENCE [LARGE SCALE GENOMIC DNA]</scope>
    <source>
        <strain evidence="3">E3</strain>
    </source>
</reference>
<dbReference type="EMBL" id="CDSF01000093">
    <property type="protein sequence ID" value="CEO99770.1"/>
    <property type="molecule type" value="Genomic_DNA"/>
</dbReference>
<gene>
    <name evidence="3" type="ORF">PBRA_007504</name>
    <name evidence="4" type="ORF">PLBR_LOCUS4283</name>
</gene>
<evidence type="ECO:0000313" key="4">
    <source>
        <dbReference type="EMBL" id="SPQ97068.1"/>
    </source>
</evidence>
<keyword evidence="1" id="KW-0472">Membrane</keyword>
<protein>
    <recommendedName>
        <fullName evidence="7">G-protein coupled receptors family 3 profile domain-containing protein</fullName>
    </recommendedName>
</protein>
<dbReference type="EMBL" id="OVEO01000007">
    <property type="protein sequence ID" value="SPQ97068.1"/>
    <property type="molecule type" value="Genomic_DNA"/>
</dbReference>
<feature type="transmembrane region" description="Helical" evidence="1">
    <location>
        <begin position="308"/>
        <end position="329"/>
    </location>
</feature>
<reference evidence="4 6" key="2">
    <citation type="submission" date="2018-03" db="EMBL/GenBank/DDBJ databases">
        <authorList>
            <person name="Fogelqvist J."/>
        </authorList>
    </citation>
    <scope>NUCLEOTIDE SEQUENCE [LARGE SCALE GENOMIC DNA]</scope>
</reference>
<feature type="transmembrane region" description="Helical" evidence="1">
    <location>
        <begin position="164"/>
        <end position="183"/>
    </location>
</feature>
<accession>A0A0G4IWT8</accession>
<keyword evidence="1" id="KW-1133">Transmembrane helix</keyword>
<keyword evidence="5" id="KW-1185">Reference proteome</keyword>
<feature type="transmembrane region" description="Helical" evidence="1">
    <location>
        <begin position="276"/>
        <end position="296"/>
    </location>
</feature>
<name>A0A0G4IWT8_PLABS</name>
<evidence type="ECO:0000313" key="6">
    <source>
        <dbReference type="Proteomes" id="UP000290189"/>
    </source>
</evidence>
<evidence type="ECO:0000256" key="1">
    <source>
        <dbReference type="SAM" id="Phobius"/>
    </source>
</evidence>
<feature type="transmembrane region" description="Helical" evidence="1">
    <location>
        <begin position="239"/>
        <end position="264"/>
    </location>
</feature>
<feature type="chain" id="PRO_5033223762" description="G-protein coupled receptors family 3 profile domain-containing protein" evidence="2">
    <location>
        <begin position="26"/>
        <end position="407"/>
    </location>
</feature>
<evidence type="ECO:0000256" key="2">
    <source>
        <dbReference type="SAM" id="SignalP"/>
    </source>
</evidence>
<feature type="transmembrane region" description="Helical" evidence="1">
    <location>
        <begin position="204"/>
        <end position="227"/>
    </location>
</feature>
<keyword evidence="1" id="KW-0812">Transmembrane</keyword>